<evidence type="ECO:0000256" key="4">
    <source>
        <dbReference type="ARBA" id="ARBA00022840"/>
    </source>
</evidence>
<evidence type="ECO:0000313" key="7">
    <source>
        <dbReference type="EMBL" id="QBB70414.1"/>
    </source>
</evidence>
<dbReference type="PRINTS" id="PR00982">
    <property type="entry name" value="TRNASYNTHLYS"/>
</dbReference>
<dbReference type="GO" id="GO:0006430">
    <property type="term" value="P:lysyl-tRNA aminoacylation"/>
    <property type="evidence" value="ECO:0007669"/>
    <property type="project" value="InterPro"/>
</dbReference>
<dbReference type="SUPFAM" id="SSF55681">
    <property type="entry name" value="Class II aaRS and biotin synthetases"/>
    <property type="match status" value="1"/>
</dbReference>
<dbReference type="Proteomes" id="UP000291562">
    <property type="component" value="Chromosome"/>
</dbReference>
<dbReference type="FunFam" id="3.30.930.10:FF:000017">
    <property type="entry name" value="Elongation factor P--(R)-beta-lysine ligase"/>
    <property type="match status" value="1"/>
</dbReference>
<reference evidence="7 8" key="1">
    <citation type="submission" date="2019-01" db="EMBL/GenBank/DDBJ databases">
        <title>Pseudolysobacter antarctica gen. nov., sp. nov., isolated from Fildes Peninsula, Antarctica.</title>
        <authorList>
            <person name="Wei Z."/>
            <person name="Peng F."/>
        </authorList>
    </citation>
    <scope>NUCLEOTIDE SEQUENCE [LARGE SCALE GENOMIC DNA]</scope>
    <source>
        <strain evidence="7 8">AQ6-296</strain>
    </source>
</reference>
<dbReference type="GO" id="GO:0005524">
    <property type="term" value="F:ATP binding"/>
    <property type="evidence" value="ECO:0007669"/>
    <property type="project" value="UniProtKB-KW"/>
</dbReference>
<dbReference type="PANTHER" id="PTHR42918:SF6">
    <property type="entry name" value="ELONGATION FACTOR P--(R)-BETA-LYSINE LIGASE"/>
    <property type="match status" value="1"/>
</dbReference>
<evidence type="ECO:0000313" key="8">
    <source>
        <dbReference type="Proteomes" id="UP000291562"/>
    </source>
</evidence>
<comment type="subunit">
    <text evidence="1">Homodimer.</text>
</comment>
<dbReference type="EMBL" id="CP035704">
    <property type="protein sequence ID" value="QBB70414.1"/>
    <property type="molecule type" value="Genomic_DNA"/>
</dbReference>
<protein>
    <submittedName>
        <fullName evidence="7">EF-P lysine aminoacylase GenX</fullName>
    </submittedName>
</protein>
<proteinExistence type="predicted"/>
<sequence length="326" mass="37012">MHFELANAESPQLSALKLRARLYKTIREFFATRNVLEVETPMLSMAGNTDPNIESFQTEFSGPLSVGARKRWLRTSPEFPLKRLLAAGIGDCYELGRVFRNGEAGRRHNPEFTMLEWYRLGFDHRRLMFEVTELIAHALSLVGKKAALIERSYAQIFQQELGIDAHHASLEQLKQPLQEFRIDPHGLTRDDWLDLLLTHLIQPHLPHDQLLLLYDYPASQCALAKIRVGDVPVAERFEVYLGRHELANGYHELTDANEQRARFEADNTRRIARGDHVIPLDENLLAALASGMPECAGVALGIERLLMCMSDTDDIRDVLAFGFAQA</sequence>
<comment type="catalytic activity">
    <reaction evidence="5">
        <text>D-beta-lysine + L-lysyl-[protein] + ATP = N(6)-((3R)-3,6-diaminohexanoyl)-L-lysyl-[protein] + AMP + diphosphate + H(+)</text>
        <dbReference type="Rhea" id="RHEA:83435"/>
        <dbReference type="Rhea" id="RHEA-COMP:9752"/>
        <dbReference type="Rhea" id="RHEA-COMP:20131"/>
        <dbReference type="ChEBI" id="CHEBI:15378"/>
        <dbReference type="ChEBI" id="CHEBI:29969"/>
        <dbReference type="ChEBI" id="CHEBI:30616"/>
        <dbReference type="ChEBI" id="CHEBI:33019"/>
        <dbReference type="ChEBI" id="CHEBI:84138"/>
        <dbReference type="ChEBI" id="CHEBI:156053"/>
        <dbReference type="ChEBI" id="CHEBI:456215"/>
    </reaction>
    <physiologicalReaction direction="left-to-right" evidence="5">
        <dbReference type="Rhea" id="RHEA:83436"/>
    </physiologicalReaction>
</comment>
<dbReference type="Pfam" id="PF00152">
    <property type="entry name" value="tRNA-synt_2"/>
    <property type="match status" value="1"/>
</dbReference>
<dbReference type="InterPro" id="IPR045864">
    <property type="entry name" value="aa-tRNA-synth_II/BPL/LPL"/>
</dbReference>
<dbReference type="InterPro" id="IPR004525">
    <property type="entry name" value="EpmA"/>
</dbReference>
<accession>A0A411HJ27</accession>
<dbReference type="NCBIfam" id="TIGR00462">
    <property type="entry name" value="genX"/>
    <property type="match status" value="1"/>
</dbReference>
<dbReference type="PROSITE" id="PS50862">
    <property type="entry name" value="AA_TRNA_LIGASE_II"/>
    <property type="match status" value="1"/>
</dbReference>
<name>A0A411HJ27_9GAMM</name>
<dbReference type="InterPro" id="IPR004364">
    <property type="entry name" value="Aa-tRNA-synt_II"/>
</dbReference>
<feature type="domain" description="Aminoacyl-transfer RNA synthetases class-II family profile" evidence="6">
    <location>
        <begin position="16"/>
        <end position="317"/>
    </location>
</feature>
<dbReference type="RefSeq" id="WP_129832672.1">
    <property type="nucleotide sequence ID" value="NZ_CP035704.1"/>
</dbReference>
<dbReference type="InterPro" id="IPR006195">
    <property type="entry name" value="aa-tRNA-synth_II"/>
</dbReference>
<evidence type="ECO:0000256" key="2">
    <source>
        <dbReference type="ARBA" id="ARBA00022598"/>
    </source>
</evidence>
<keyword evidence="2" id="KW-0436">Ligase</keyword>
<keyword evidence="3" id="KW-0547">Nucleotide-binding</keyword>
<keyword evidence="8" id="KW-1185">Reference proteome</keyword>
<dbReference type="KEGG" id="xbc:ELE36_08555"/>
<gene>
    <name evidence="7" type="primary">genX</name>
    <name evidence="7" type="ORF">ELE36_08555</name>
</gene>
<evidence type="ECO:0000256" key="1">
    <source>
        <dbReference type="ARBA" id="ARBA00011738"/>
    </source>
</evidence>
<evidence type="ECO:0000256" key="3">
    <source>
        <dbReference type="ARBA" id="ARBA00022741"/>
    </source>
</evidence>
<dbReference type="OrthoDB" id="9802326at2"/>
<dbReference type="Gene3D" id="3.30.930.10">
    <property type="entry name" value="Bira Bifunctional Protein, Domain 2"/>
    <property type="match status" value="1"/>
</dbReference>
<dbReference type="PANTHER" id="PTHR42918">
    <property type="entry name" value="LYSYL-TRNA SYNTHETASE"/>
    <property type="match status" value="1"/>
</dbReference>
<organism evidence="7 8">
    <name type="scientific">Pseudolysobacter antarcticus</name>
    <dbReference type="NCBI Taxonomy" id="2511995"/>
    <lineage>
        <taxon>Bacteria</taxon>
        <taxon>Pseudomonadati</taxon>
        <taxon>Pseudomonadota</taxon>
        <taxon>Gammaproteobacteria</taxon>
        <taxon>Lysobacterales</taxon>
        <taxon>Rhodanobacteraceae</taxon>
        <taxon>Pseudolysobacter</taxon>
    </lineage>
</organism>
<dbReference type="GO" id="GO:0005829">
    <property type="term" value="C:cytosol"/>
    <property type="evidence" value="ECO:0007669"/>
    <property type="project" value="TreeGrafter"/>
</dbReference>
<dbReference type="GO" id="GO:0004824">
    <property type="term" value="F:lysine-tRNA ligase activity"/>
    <property type="evidence" value="ECO:0007669"/>
    <property type="project" value="InterPro"/>
</dbReference>
<evidence type="ECO:0000259" key="6">
    <source>
        <dbReference type="PROSITE" id="PS50862"/>
    </source>
</evidence>
<dbReference type="AlphaFoldDB" id="A0A411HJ27"/>
<dbReference type="InterPro" id="IPR018149">
    <property type="entry name" value="Lys-tRNA-synth_II_C"/>
</dbReference>
<keyword evidence="4" id="KW-0067">ATP-binding</keyword>
<evidence type="ECO:0000256" key="5">
    <source>
        <dbReference type="ARBA" id="ARBA00052794"/>
    </source>
</evidence>
<dbReference type="GO" id="GO:0000049">
    <property type="term" value="F:tRNA binding"/>
    <property type="evidence" value="ECO:0007669"/>
    <property type="project" value="TreeGrafter"/>
</dbReference>
<dbReference type="NCBIfam" id="NF006828">
    <property type="entry name" value="PRK09350.1"/>
    <property type="match status" value="1"/>
</dbReference>